<name>A0A8C7FHM3_ONCKI</name>
<dbReference type="SMART" id="SM00199">
    <property type="entry name" value="SCY"/>
    <property type="match status" value="1"/>
</dbReference>
<evidence type="ECO:0000256" key="5">
    <source>
        <dbReference type="ARBA" id="ARBA00022525"/>
    </source>
</evidence>
<evidence type="ECO:0000256" key="4">
    <source>
        <dbReference type="ARBA" id="ARBA00022514"/>
    </source>
</evidence>
<dbReference type="InterPro" id="IPR033899">
    <property type="entry name" value="CXC_Chemokine_domain"/>
</dbReference>
<dbReference type="GO" id="GO:0006955">
    <property type="term" value="P:immune response"/>
    <property type="evidence" value="ECO:0007669"/>
    <property type="project" value="InterPro"/>
</dbReference>
<dbReference type="InterPro" id="IPR001089">
    <property type="entry name" value="Chemokine_CXC"/>
</dbReference>
<feature type="domain" description="Chemokine interleukin-8-like" evidence="9">
    <location>
        <begin position="60"/>
        <end position="121"/>
    </location>
</feature>
<dbReference type="GO" id="GO:0006952">
    <property type="term" value="P:defense response"/>
    <property type="evidence" value="ECO:0007669"/>
    <property type="project" value="InterPro"/>
</dbReference>
<keyword evidence="11" id="KW-1185">Reference proteome</keyword>
<dbReference type="AlphaFoldDB" id="A0A8C7FHM3"/>
<reference evidence="10" key="2">
    <citation type="submission" date="2025-09" db="UniProtKB">
        <authorList>
            <consortium name="Ensembl"/>
        </authorList>
    </citation>
    <scope>IDENTIFICATION</scope>
</reference>
<dbReference type="PANTHER" id="PTHR12015:SF191">
    <property type="entry name" value="C-X-C MOTIF CHEMOKINE 11"/>
    <property type="match status" value="1"/>
</dbReference>
<organism evidence="10 11">
    <name type="scientific">Oncorhynchus kisutch</name>
    <name type="common">Coho salmon</name>
    <name type="synonym">Salmo kisutch</name>
    <dbReference type="NCBI Taxonomy" id="8019"/>
    <lineage>
        <taxon>Eukaryota</taxon>
        <taxon>Metazoa</taxon>
        <taxon>Chordata</taxon>
        <taxon>Craniata</taxon>
        <taxon>Vertebrata</taxon>
        <taxon>Euteleostomi</taxon>
        <taxon>Actinopterygii</taxon>
        <taxon>Neopterygii</taxon>
        <taxon>Teleostei</taxon>
        <taxon>Protacanthopterygii</taxon>
        <taxon>Salmoniformes</taxon>
        <taxon>Salmonidae</taxon>
        <taxon>Salmoninae</taxon>
        <taxon>Oncorhynchus</taxon>
    </lineage>
</organism>
<reference evidence="10" key="1">
    <citation type="submission" date="2025-08" db="UniProtKB">
        <authorList>
            <consortium name="Ensembl"/>
        </authorList>
    </citation>
    <scope>IDENTIFICATION</scope>
</reference>
<evidence type="ECO:0000256" key="7">
    <source>
        <dbReference type="ARBA" id="ARBA00023157"/>
    </source>
</evidence>
<keyword evidence="8" id="KW-1133">Transmembrane helix</keyword>
<keyword evidence="6" id="KW-0732">Signal</keyword>
<accession>A0A8C7FHM3</accession>
<evidence type="ECO:0000313" key="10">
    <source>
        <dbReference type="Ensembl" id="ENSOKIP00005027980.1"/>
    </source>
</evidence>
<dbReference type="GO" id="GO:0008009">
    <property type="term" value="F:chemokine activity"/>
    <property type="evidence" value="ECO:0007669"/>
    <property type="project" value="InterPro"/>
</dbReference>
<comment type="similarity">
    <text evidence="2">Belongs to the intercrine alpha (chemokine CxC) family.</text>
</comment>
<keyword evidence="4" id="KW-0202">Cytokine</keyword>
<evidence type="ECO:0000256" key="3">
    <source>
        <dbReference type="ARBA" id="ARBA00022500"/>
    </source>
</evidence>
<dbReference type="InterPro" id="IPR036048">
    <property type="entry name" value="Interleukin_8-like_sf"/>
</dbReference>
<keyword evidence="5" id="KW-0964">Secreted</keyword>
<keyword evidence="7" id="KW-1015">Disulfide bond</keyword>
<protein>
    <recommendedName>
        <fullName evidence="9">Chemokine interleukin-8-like domain-containing protein</fullName>
    </recommendedName>
</protein>
<dbReference type="Pfam" id="PF00048">
    <property type="entry name" value="IL8"/>
    <property type="match status" value="1"/>
</dbReference>
<dbReference type="GO" id="GO:0005615">
    <property type="term" value="C:extracellular space"/>
    <property type="evidence" value="ECO:0007669"/>
    <property type="project" value="UniProtKB-KW"/>
</dbReference>
<dbReference type="SUPFAM" id="SSF54117">
    <property type="entry name" value="Interleukin 8-like chemokines"/>
    <property type="match status" value="1"/>
</dbReference>
<dbReference type="InterPro" id="IPR039809">
    <property type="entry name" value="Chemokine_b/g/d"/>
</dbReference>
<dbReference type="PANTHER" id="PTHR12015">
    <property type="entry name" value="SMALL INDUCIBLE CYTOKINE A"/>
    <property type="match status" value="1"/>
</dbReference>
<comment type="subcellular location">
    <subcellularLocation>
        <location evidence="1">Secreted</location>
    </subcellularLocation>
</comment>
<sequence length="148" mass="16680">MMCDESSSAKTHFAMERQTHLDQQLYPQGTPHLENMTMITRILLLLAVTICITVAQRSVSQRCLCRKVRNSFGAPNTVEDIQIYPPTPSCDRLEFIVSLKNGVQYCLDPSMKKVQRLLTRLMKKSSPPTVPTPIEAISNERSIDSADI</sequence>
<gene>
    <name evidence="10" type="primary">LOC109864482</name>
</gene>
<evidence type="ECO:0000256" key="8">
    <source>
        <dbReference type="SAM" id="Phobius"/>
    </source>
</evidence>
<feature type="transmembrane region" description="Helical" evidence="8">
    <location>
        <begin position="38"/>
        <end position="59"/>
    </location>
</feature>
<keyword evidence="8" id="KW-0812">Transmembrane</keyword>
<dbReference type="Proteomes" id="UP000694557">
    <property type="component" value="Unassembled WGS sequence"/>
</dbReference>
<dbReference type="Ensembl" id="ENSOKIT00005029628.1">
    <property type="protein sequence ID" value="ENSOKIP00005027980.1"/>
    <property type="gene ID" value="ENSOKIG00005012146.1"/>
</dbReference>
<dbReference type="PRINTS" id="PR00437">
    <property type="entry name" value="SMALLCYTKCXC"/>
</dbReference>
<dbReference type="Gene3D" id="2.40.50.40">
    <property type="match status" value="1"/>
</dbReference>
<evidence type="ECO:0000256" key="6">
    <source>
        <dbReference type="ARBA" id="ARBA00022729"/>
    </source>
</evidence>
<evidence type="ECO:0000313" key="11">
    <source>
        <dbReference type="Proteomes" id="UP000694557"/>
    </source>
</evidence>
<dbReference type="CDD" id="cd00273">
    <property type="entry name" value="Chemokine_CXC"/>
    <property type="match status" value="1"/>
</dbReference>
<proteinExistence type="inferred from homology"/>
<evidence type="ECO:0000256" key="2">
    <source>
        <dbReference type="ARBA" id="ARBA00010665"/>
    </source>
</evidence>
<keyword evidence="3" id="KW-0145">Chemotaxis</keyword>
<evidence type="ECO:0000259" key="9">
    <source>
        <dbReference type="SMART" id="SM00199"/>
    </source>
</evidence>
<dbReference type="InterPro" id="IPR001811">
    <property type="entry name" value="Chemokine_IL8-like_dom"/>
</dbReference>
<evidence type="ECO:0000256" key="1">
    <source>
        <dbReference type="ARBA" id="ARBA00004613"/>
    </source>
</evidence>
<dbReference type="GeneTree" id="ENSGT00990000205168"/>
<keyword evidence="8" id="KW-0472">Membrane</keyword>